<feature type="transmembrane region" description="Helical" evidence="7">
    <location>
        <begin position="167"/>
        <end position="191"/>
    </location>
</feature>
<dbReference type="PANTHER" id="PTHR36115:SF6">
    <property type="entry name" value="PROLINE-RICH ANTIGEN HOMOLOG"/>
    <property type="match status" value="1"/>
</dbReference>
<proteinExistence type="predicted"/>
<feature type="compositionally biased region" description="Polar residues" evidence="6">
    <location>
        <begin position="1"/>
        <end position="21"/>
    </location>
</feature>
<protein>
    <submittedName>
        <fullName evidence="9">RDD family protein</fullName>
    </submittedName>
</protein>
<dbReference type="Pfam" id="PF06271">
    <property type="entry name" value="RDD"/>
    <property type="match status" value="1"/>
</dbReference>
<dbReference type="Proteomes" id="UP001431572">
    <property type="component" value="Chromosome 1"/>
</dbReference>
<comment type="subcellular location">
    <subcellularLocation>
        <location evidence="1">Cell membrane</location>
        <topology evidence="1">Multi-pass membrane protein</topology>
    </subcellularLocation>
</comment>
<evidence type="ECO:0000256" key="7">
    <source>
        <dbReference type="SAM" id="Phobius"/>
    </source>
</evidence>
<evidence type="ECO:0000259" key="8">
    <source>
        <dbReference type="Pfam" id="PF06271"/>
    </source>
</evidence>
<evidence type="ECO:0000256" key="4">
    <source>
        <dbReference type="ARBA" id="ARBA00022989"/>
    </source>
</evidence>
<feature type="domain" description="RDD" evidence="8">
    <location>
        <begin position="101"/>
        <end position="305"/>
    </location>
</feature>
<organism evidence="9 11">
    <name type="scientific">Candidatus Chlorohelix allophototropha</name>
    <dbReference type="NCBI Taxonomy" id="3003348"/>
    <lineage>
        <taxon>Bacteria</taxon>
        <taxon>Bacillati</taxon>
        <taxon>Chloroflexota</taxon>
        <taxon>Chloroflexia</taxon>
        <taxon>Candidatus Chloroheliales</taxon>
        <taxon>Candidatus Chloroheliaceae</taxon>
        <taxon>Candidatus Chlorohelix</taxon>
    </lineage>
</organism>
<dbReference type="InterPro" id="IPR051791">
    <property type="entry name" value="Pra-immunoreactive"/>
</dbReference>
<dbReference type="Proteomes" id="UP000521676">
    <property type="component" value="Unassembled WGS sequence"/>
</dbReference>
<evidence type="ECO:0000256" key="5">
    <source>
        <dbReference type="ARBA" id="ARBA00023136"/>
    </source>
</evidence>
<dbReference type="EMBL" id="CP128399">
    <property type="protein sequence ID" value="WJW66236.1"/>
    <property type="molecule type" value="Genomic_DNA"/>
</dbReference>
<keyword evidence="2" id="KW-1003">Cell membrane</keyword>
<evidence type="ECO:0000313" key="9">
    <source>
        <dbReference type="EMBL" id="NWJ44342.1"/>
    </source>
</evidence>
<keyword evidence="5 7" id="KW-0472">Membrane</keyword>
<gene>
    <name evidence="9" type="ORF">HXX08_00540</name>
    <name evidence="10" type="ORF">OZ401_002027</name>
</gene>
<sequence length="319" mass="34680">MKPTQTSVTAGNTTANPSAMSALSIEDLLQKSIPADKNETNKPPAWQQVEPLPVAETIKAPPPPPPFGQPKAPPSPKVETGVYKGCYYYVGEEGETVIMRLAGLMERFWGAVIDSIITYLLSFLFYFIFFIFIGIASVTMPTSSSQKSRSYTSTESSLSSNSNFFEWIFSNLLTIIMVSTIPFLYHVITVFMGGQTIGHRINHIKVIHGGGTPITLGSAVLRALWGILYSFGLGLVAGIAVNLVLPLLIDDNILNQSNSRIAGQFISALFTIMIVVLAIYIIGYIAVLYVMLVDKGKQGMHDKMASTYVVEAIPLSTGN</sequence>
<feature type="compositionally biased region" description="Pro residues" evidence="6">
    <location>
        <begin position="60"/>
        <end position="76"/>
    </location>
</feature>
<evidence type="ECO:0000256" key="3">
    <source>
        <dbReference type="ARBA" id="ARBA00022692"/>
    </source>
</evidence>
<accession>A0A8T7LVZ3</accession>
<keyword evidence="3 7" id="KW-0812">Transmembrane</keyword>
<dbReference type="RefSeq" id="WP_341468118.1">
    <property type="nucleotide sequence ID" value="NZ_CP128399.1"/>
</dbReference>
<feature type="transmembrane region" description="Helical" evidence="7">
    <location>
        <begin position="223"/>
        <end position="245"/>
    </location>
</feature>
<keyword evidence="12" id="KW-1185">Reference proteome</keyword>
<dbReference type="InterPro" id="IPR010432">
    <property type="entry name" value="RDD"/>
</dbReference>
<evidence type="ECO:0000313" key="11">
    <source>
        <dbReference type="Proteomes" id="UP000521676"/>
    </source>
</evidence>
<dbReference type="AlphaFoldDB" id="A0A8T7LVZ3"/>
<evidence type="ECO:0000313" key="12">
    <source>
        <dbReference type="Proteomes" id="UP001431572"/>
    </source>
</evidence>
<evidence type="ECO:0000256" key="2">
    <source>
        <dbReference type="ARBA" id="ARBA00022475"/>
    </source>
</evidence>
<reference evidence="10" key="2">
    <citation type="journal article" date="2024" name="Nature">
        <title>Anoxygenic phototroph of the Chloroflexota uses a type I reaction centre.</title>
        <authorList>
            <person name="Tsuji J.M."/>
            <person name="Shaw N.A."/>
            <person name="Nagashima S."/>
            <person name="Venkiteswaran J.J."/>
            <person name="Schiff S.L."/>
            <person name="Watanabe T."/>
            <person name="Fukui M."/>
            <person name="Hanada S."/>
            <person name="Tank M."/>
            <person name="Neufeld J.D."/>
        </authorList>
    </citation>
    <scope>NUCLEOTIDE SEQUENCE</scope>
    <source>
        <strain evidence="10">L227-S17</strain>
    </source>
</reference>
<feature type="region of interest" description="Disordered" evidence="6">
    <location>
        <begin position="1"/>
        <end position="76"/>
    </location>
</feature>
<dbReference type="PANTHER" id="PTHR36115">
    <property type="entry name" value="PROLINE-RICH ANTIGEN HOMOLOG-RELATED"/>
    <property type="match status" value="1"/>
</dbReference>
<feature type="transmembrane region" description="Helical" evidence="7">
    <location>
        <begin position="265"/>
        <end position="293"/>
    </location>
</feature>
<evidence type="ECO:0000313" key="10">
    <source>
        <dbReference type="EMBL" id="WJW66236.1"/>
    </source>
</evidence>
<reference evidence="9 11" key="1">
    <citation type="submission" date="2020-06" db="EMBL/GenBank/DDBJ databases">
        <title>Anoxygenic phototrophic Chloroflexota member uses a Type I reaction center.</title>
        <authorList>
            <person name="Tsuji J.M."/>
            <person name="Shaw N.A."/>
            <person name="Nagashima S."/>
            <person name="Venkiteswaran J."/>
            <person name="Schiff S.L."/>
            <person name="Hanada S."/>
            <person name="Tank M."/>
            <person name="Neufeld J.D."/>
        </authorList>
    </citation>
    <scope>NUCLEOTIDE SEQUENCE [LARGE SCALE GENOMIC DNA]</scope>
    <source>
        <strain evidence="9">L227-S17</strain>
    </source>
</reference>
<name>A0A8T7LVZ3_9CHLR</name>
<evidence type="ECO:0000256" key="6">
    <source>
        <dbReference type="SAM" id="MobiDB-lite"/>
    </source>
</evidence>
<dbReference type="GO" id="GO:0005886">
    <property type="term" value="C:plasma membrane"/>
    <property type="evidence" value="ECO:0007669"/>
    <property type="project" value="UniProtKB-SubCell"/>
</dbReference>
<evidence type="ECO:0000256" key="1">
    <source>
        <dbReference type="ARBA" id="ARBA00004651"/>
    </source>
</evidence>
<keyword evidence="4 7" id="KW-1133">Transmembrane helix</keyword>
<dbReference type="EMBL" id="JACATZ010000001">
    <property type="protein sequence ID" value="NWJ44342.1"/>
    <property type="molecule type" value="Genomic_DNA"/>
</dbReference>
<feature type="transmembrane region" description="Helical" evidence="7">
    <location>
        <begin position="108"/>
        <end position="135"/>
    </location>
</feature>